<feature type="transmembrane region" description="Helical" evidence="2">
    <location>
        <begin position="346"/>
        <end position="364"/>
    </location>
</feature>
<dbReference type="Pfam" id="PF07690">
    <property type="entry name" value="MFS_1"/>
    <property type="match status" value="1"/>
</dbReference>
<dbReference type="OrthoDB" id="10016898at2759"/>
<evidence type="ECO:0000313" key="5">
    <source>
        <dbReference type="Proteomes" id="UP000728185"/>
    </source>
</evidence>
<proteinExistence type="predicted"/>
<dbReference type="Proteomes" id="UP000728185">
    <property type="component" value="Unassembled WGS sequence"/>
</dbReference>
<dbReference type="SUPFAM" id="SSF103473">
    <property type="entry name" value="MFS general substrate transporter"/>
    <property type="match status" value="1"/>
</dbReference>
<evidence type="ECO:0000256" key="1">
    <source>
        <dbReference type="ARBA" id="ARBA00004141"/>
    </source>
</evidence>
<feature type="transmembrane region" description="Helical" evidence="2">
    <location>
        <begin position="107"/>
        <end position="126"/>
    </location>
</feature>
<feature type="transmembrane region" description="Helical" evidence="2">
    <location>
        <begin position="167"/>
        <end position="187"/>
    </location>
</feature>
<feature type="transmembrane region" description="Helical" evidence="2">
    <location>
        <begin position="34"/>
        <end position="53"/>
    </location>
</feature>
<feature type="transmembrane region" description="Helical" evidence="2">
    <location>
        <begin position="285"/>
        <end position="304"/>
    </location>
</feature>
<feature type="transmembrane region" description="Helical" evidence="2">
    <location>
        <begin position="370"/>
        <end position="390"/>
    </location>
</feature>
<dbReference type="AlphaFoldDB" id="A0A8E0RRA0"/>
<feature type="domain" description="Major facilitator superfamily (MFS) profile" evidence="3">
    <location>
        <begin position="39"/>
        <end position="462"/>
    </location>
</feature>
<dbReference type="EMBL" id="LUCM01006526">
    <property type="protein sequence ID" value="KAA0191148.1"/>
    <property type="molecule type" value="Genomic_DNA"/>
</dbReference>
<keyword evidence="5" id="KW-1185">Reference proteome</keyword>
<keyword evidence="2" id="KW-0812">Transmembrane</keyword>
<feature type="transmembrane region" description="Helical" evidence="2">
    <location>
        <begin position="402"/>
        <end position="422"/>
    </location>
</feature>
<reference evidence="4" key="1">
    <citation type="submission" date="2019-05" db="EMBL/GenBank/DDBJ databases">
        <title>Annotation for the trematode Fasciolopsis buski.</title>
        <authorList>
            <person name="Choi Y.-J."/>
        </authorList>
    </citation>
    <scope>NUCLEOTIDE SEQUENCE</scope>
    <source>
        <strain evidence="4">HT</strain>
        <tissue evidence="4">Whole worm</tissue>
    </source>
</reference>
<accession>A0A8E0RRA0</accession>
<feature type="transmembrane region" description="Helical" evidence="2">
    <location>
        <begin position="434"/>
        <end position="456"/>
    </location>
</feature>
<feature type="transmembrane region" description="Helical" evidence="2">
    <location>
        <begin position="132"/>
        <end position="155"/>
    </location>
</feature>
<evidence type="ECO:0000313" key="4">
    <source>
        <dbReference type="EMBL" id="KAA0191148.1"/>
    </source>
</evidence>
<comment type="caution">
    <text evidence="4">The sequence shown here is derived from an EMBL/GenBank/DDBJ whole genome shotgun (WGS) entry which is preliminary data.</text>
</comment>
<dbReference type="GO" id="GO:0016020">
    <property type="term" value="C:membrane"/>
    <property type="evidence" value="ECO:0007669"/>
    <property type="project" value="UniProtKB-SubCell"/>
</dbReference>
<evidence type="ECO:0000256" key="2">
    <source>
        <dbReference type="SAM" id="Phobius"/>
    </source>
</evidence>
<gene>
    <name evidence="4" type="ORF">FBUS_03640</name>
</gene>
<feature type="transmembrane region" description="Helical" evidence="2">
    <location>
        <begin position="316"/>
        <end position="334"/>
    </location>
</feature>
<protein>
    <submittedName>
        <fullName evidence="4">Monocarboxylate transporter</fullName>
    </submittedName>
</protein>
<dbReference type="InterPro" id="IPR050327">
    <property type="entry name" value="Proton-linked_MCT"/>
</dbReference>
<keyword evidence="2" id="KW-0472">Membrane</keyword>
<dbReference type="PROSITE" id="PS50850">
    <property type="entry name" value="MFS"/>
    <property type="match status" value="1"/>
</dbReference>
<sequence>MLKEEAESQIQHSMYQSVIGNFRRVRERFYSWRHLSWVILVVSALNVICIGGKRRAFGIFVAALHTAYNETSMTELNWIGDSYASLGFFLMPFATTVIVQTNRPYRFTMFLAGVTIFVSCMTSASVPDPGYLFLTHTILHGIGSTLVLCGTSLVTGDYFDKTHRFHVLATAFVSGGPYGVLIFGPLFSHWIQHYGWQYAFIYSGILFLFVTWLGTVTFLPRRTVEYHQAVMNEIENGDKKQDNNTQTPLLLRNAPKASDGRGWAFCSMAHLRANPQVFLWGMERFLHNIVIYGLLMNLTAYVSQALDNELIRGAKVNLYFGIGESLVFTIGAFVGDRIRGHLPLTYLIGAGFAALFLLIVQTSYTDINVVYVLAGFTGGAVGVGNTFLYATAEEVMLVHGSIAFPMTKMVAGIGMLIAPAFSGAIIDGYGYRGFFISMAVLVCLRVGLLTAICIILHNKKKVMLLEEAQKHWNEPNLVHCCEFTTSECVLKKAPSRCASPTGQFEHPRNTDPISNTEDRIAISSAWYTEPQQAVP</sequence>
<dbReference type="InterPro" id="IPR020846">
    <property type="entry name" value="MFS_dom"/>
</dbReference>
<feature type="transmembrane region" description="Helical" evidence="2">
    <location>
        <begin position="82"/>
        <end position="100"/>
    </location>
</feature>
<dbReference type="PANTHER" id="PTHR11360">
    <property type="entry name" value="MONOCARBOXYLATE TRANSPORTER"/>
    <property type="match status" value="1"/>
</dbReference>
<organism evidence="4 5">
    <name type="scientific">Fasciolopsis buskii</name>
    <dbReference type="NCBI Taxonomy" id="27845"/>
    <lineage>
        <taxon>Eukaryota</taxon>
        <taxon>Metazoa</taxon>
        <taxon>Spiralia</taxon>
        <taxon>Lophotrochozoa</taxon>
        <taxon>Platyhelminthes</taxon>
        <taxon>Trematoda</taxon>
        <taxon>Digenea</taxon>
        <taxon>Plagiorchiida</taxon>
        <taxon>Echinostomata</taxon>
        <taxon>Echinostomatoidea</taxon>
        <taxon>Fasciolidae</taxon>
        <taxon>Fasciolopsis</taxon>
    </lineage>
</organism>
<dbReference type="GO" id="GO:0022857">
    <property type="term" value="F:transmembrane transporter activity"/>
    <property type="evidence" value="ECO:0007669"/>
    <property type="project" value="InterPro"/>
</dbReference>
<keyword evidence="2" id="KW-1133">Transmembrane helix</keyword>
<dbReference type="Gene3D" id="1.20.1250.20">
    <property type="entry name" value="MFS general substrate transporter like domains"/>
    <property type="match status" value="1"/>
</dbReference>
<feature type="transmembrane region" description="Helical" evidence="2">
    <location>
        <begin position="199"/>
        <end position="219"/>
    </location>
</feature>
<dbReference type="InterPro" id="IPR011701">
    <property type="entry name" value="MFS"/>
</dbReference>
<dbReference type="InterPro" id="IPR036259">
    <property type="entry name" value="MFS_trans_sf"/>
</dbReference>
<name>A0A8E0RRA0_9TREM</name>
<comment type="subcellular location">
    <subcellularLocation>
        <location evidence="1">Membrane</location>
        <topology evidence="1">Multi-pass membrane protein</topology>
    </subcellularLocation>
</comment>
<dbReference type="PANTHER" id="PTHR11360:SF284">
    <property type="entry name" value="EG:103B4.3 PROTEIN-RELATED"/>
    <property type="match status" value="1"/>
</dbReference>
<evidence type="ECO:0000259" key="3">
    <source>
        <dbReference type="PROSITE" id="PS50850"/>
    </source>
</evidence>